<gene>
    <name evidence="3" type="primary">CAJ1</name>
    <name evidence="3" type="ORF">DNF11_2280</name>
</gene>
<dbReference type="InterPro" id="IPR036869">
    <property type="entry name" value="J_dom_sf"/>
</dbReference>
<dbReference type="CDD" id="cd06257">
    <property type="entry name" value="DnaJ"/>
    <property type="match status" value="1"/>
</dbReference>
<dbReference type="PANTHER" id="PTHR44924">
    <property type="entry name" value="DNAJ SUBFAMILY A MEMBER 2"/>
    <property type="match status" value="1"/>
</dbReference>
<dbReference type="EMBL" id="CP033151">
    <property type="protein sequence ID" value="AYO43230.1"/>
    <property type="molecule type" value="Genomic_DNA"/>
</dbReference>
<dbReference type="STRING" id="425264.A0A3G2S5P4"/>
<dbReference type="VEuPathDB" id="FungiDB:DNF11_2280"/>
<dbReference type="Gene3D" id="1.10.287.110">
    <property type="entry name" value="DnaJ domain"/>
    <property type="match status" value="1"/>
</dbReference>
<dbReference type="PANTHER" id="PTHR44924:SF1">
    <property type="entry name" value="DNAJ SUBFAMILY A MEMBER 2"/>
    <property type="match status" value="1"/>
</dbReference>
<dbReference type="Proteomes" id="UP000269793">
    <property type="component" value="Chromosome IV"/>
</dbReference>
<dbReference type="SUPFAM" id="SSF46565">
    <property type="entry name" value="Chaperone J-domain"/>
    <property type="match status" value="1"/>
</dbReference>
<reference evidence="3 4" key="1">
    <citation type="submission" date="2018-10" db="EMBL/GenBank/DDBJ databases">
        <title>Complete genome sequence of Malassezia restricta CBS 7877.</title>
        <authorList>
            <person name="Morand S.C."/>
            <person name="Bertignac M."/>
            <person name="Iltis A."/>
            <person name="Kolder I."/>
            <person name="Pirovano W."/>
            <person name="Jourdain R."/>
            <person name="Clavaud C."/>
        </authorList>
    </citation>
    <scope>NUCLEOTIDE SEQUENCE [LARGE SCALE GENOMIC DNA]</scope>
    <source>
        <strain evidence="3 4">CBS 7877</strain>
    </source>
</reference>
<dbReference type="PRINTS" id="PR00625">
    <property type="entry name" value="JDOMAIN"/>
</dbReference>
<sequence>MTYYDVLGVPATATDVDIKKAYRKMAIKLHPDKNPNDPEGEEKFKTLGAAYHVLSDRDLRHKYNEFGPSTPGLIDPDGVVDPEEVFGGLFGGERFYDIIGNISIGRDLKEALQKDSDELSAGAEGQEAPTKGDKHLTPEQAEAKKAEEEKQEKEKEAQREKRVSMLADKLAHKLSVYVESVKTADDPALVEEVREGFQRITLLEAEELKKENFGVELLHAVGFIYGAKSRHYAASNGMLGSLGGIFHAASSSFHTVRETVSTFRAALDLKSVFDELAKAEEEGITEERKKQLEDQAAEKGLHALFKSAKLEIESIIRDVCDRVLYDTRLSRQTQKLRADALGIVGHVYVHVQSDEDHP</sequence>
<dbReference type="SMART" id="SM00271">
    <property type="entry name" value="DnaJ"/>
    <property type="match status" value="1"/>
</dbReference>
<dbReference type="Pfam" id="PF14308">
    <property type="entry name" value="DnaJ-X"/>
    <property type="match status" value="1"/>
</dbReference>
<accession>A0A3G2S5P4</accession>
<dbReference type="Pfam" id="PF00226">
    <property type="entry name" value="DnaJ"/>
    <property type="match status" value="1"/>
</dbReference>
<feature type="domain" description="J" evidence="2">
    <location>
        <begin position="2"/>
        <end position="67"/>
    </location>
</feature>
<dbReference type="PROSITE" id="PS50076">
    <property type="entry name" value="DNAJ_2"/>
    <property type="match status" value="1"/>
</dbReference>
<name>A0A3G2S5P4_MALR7</name>
<evidence type="ECO:0000313" key="4">
    <source>
        <dbReference type="Proteomes" id="UP000269793"/>
    </source>
</evidence>
<dbReference type="InterPro" id="IPR026894">
    <property type="entry name" value="DnaJ_X"/>
</dbReference>
<evidence type="ECO:0000256" key="1">
    <source>
        <dbReference type="SAM" id="MobiDB-lite"/>
    </source>
</evidence>
<protein>
    <submittedName>
        <fullName evidence="3">Protein CAJ1</fullName>
    </submittedName>
</protein>
<evidence type="ECO:0000259" key="2">
    <source>
        <dbReference type="PROSITE" id="PS50076"/>
    </source>
</evidence>
<proteinExistence type="predicted"/>
<organism evidence="3 4">
    <name type="scientific">Malassezia restricta (strain ATCC 96810 / NBRC 103918 / CBS 7877)</name>
    <name type="common">Seborrheic dermatitis infection agent</name>
    <dbReference type="NCBI Taxonomy" id="425264"/>
    <lineage>
        <taxon>Eukaryota</taxon>
        <taxon>Fungi</taxon>
        <taxon>Dikarya</taxon>
        <taxon>Basidiomycota</taxon>
        <taxon>Ustilaginomycotina</taxon>
        <taxon>Malasseziomycetes</taxon>
        <taxon>Malasseziales</taxon>
        <taxon>Malasseziaceae</taxon>
        <taxon>Malassezia</taxon>
    </lineage>
</organism>
<keyword evidence="4" id="KW-1185">Reference proteome</keyword>
<dbReference type="OrthoDB" id="552049at2759"/>
<feature type="compositionally biased region" description="Basic and acidic residues" evidence="1">
    <location>
        <begin position="130"/>
        <end position="161"/>
    </location>
</feature>
<evidence type="ECO:0000313" key="3">
    <source>
        <dbReference type="EMBL" id="AYO43230.1"/>
    </source>
</evidence>
<dbReference type="AlphaFoldDB" id="A0A3G2S5P4"/>
<feature type="region of interest" description="Disordered" evidence="1">
    <location>
        <begin position="115"/>
        <end position="161"/>
    </location>
</feature>
<dbReference type="InterPro" id="IPR001623">
    <property type="entry name" value="DnaJ_domain"/>
</dbReference>